<keyword evidence="3" id="KW-1185">Reference proteome</keyword>
<proteinExistence type="predicted"/>
<dbReference type="Pfam" id="PF16694">
    <property type="entry name" value="Cytochrome_P460"/>
    <property type="match status" value="1"/>
</dbReference>
<evidence type="ECO:0000313" key="3">
    <source>
        <dbReference type="Proteomes" id="UP000240904"/>
    </source>
</evidence>
<name>A0A2T3N0N4_9GAMM</name>
<gene>
    <name evidence="2" type="ORF">C9I89_07665</name>
</gene>
<dbReference type="AlphaFoldDB" id="A0A2T3N0N4"/>
<sequence>MTLITSAILIGTSSNLLADEEIAPAFGGLDDVVYSENLWTEMVTQHLVGPDALLSTPYEGQPPHGAILDTVDTRLTLRGNEGEVIIKRNYDGEGVSKLTVANDPTKYLKAVTVMYRRAGYDPENQDWFWVKYKPDGSLDVDSNGVELAGRIAKGMAEGCIACHRTAPGGDYVFNHDRYKTTSNIPGAPD</sequence>
<organism evidence="2 3">
    <name type="scientific">Photobacterium lipolyticum</name>
    <dbReference type="NCBI Taxonomy" id="266810"/>
    <lineage>
        <taxon>Bacteria</taxon>
        <taxon>Pseudomonadati</taxon>
        <taxon>Pseudomonadota</taxon>
        <taxon>Gammaproteobacteria</taxon>
        <taxon>Vibrionales</taxon>
        <taxon>Vibrionaceae</taxon>
        <taxon>Photobacterium</taxon>
    </lineage>
</organism>
<comment type="caution">
    <text evidence="2">The sequence shown here is derived from an EMBL/GenBank/DDBJ whole genome shotgun (WGS) entry which is preliminary data.</text>
</comment>
<dbReference type="InterPro" id="IPR032033">
    <property type="entry name" value="Cytochrome_P460"/>
</dbReference>
<reference evidence="2 3" key="1">
    <citation type="submission" date="2018-03" db="EMBL/GenBank/DDBJ databases">
        <title>Whole genome sequencing of Histamine producing bacteria.</title>
        <authorList>
            <person name="Butler K."/>
        </authorList>
    </citation>
    <scope>NUCLEOTIDE SEQUENCE [LARGE SCALE GENOMIC DNA]</scope>
    <source>
        <strain evidence="2 3">DSM 16190</strain>
    </source>
</reference>
<dbReference type="InterPro" id="IPR038142">
    <property type="entry name" value="Cytochrome_P460_sp"/>
</dbReference>
<feature type="domain" description="Cytochrome P460" evidence="1">
    <location>
        <begin position="80"/>
        <end position="173"/>
    </location>
</feature>
<protein>
    <recommendedName>
        <fullName evidence="1">Cytochrome P460 domain-containing protein</fullName>
    </recommendedName>
</protein>
<dbReference type="Proteomes" id="UP000240904">
    <property type="component" value="Unassembled WGS sequence"/>
</dbReference>
<dbReference type="EMBL" id="PYMC01000004">
    <property type="protein sequence ID" value="PSW05798.1"/>
    <property type="molecule type" value="Genomic_DNA"/>
</dbReference>
<dbReference type="OrthoDB" id="5801419at2"/>
<evidence type="ECO:0000313" key="2">
    <source>
        <dbReference type="EMBL" id="PSW05798.1"/>
    </source>
</evidence>
<accession>A0A2T3N0N4</accession>
<evidence type="ECO:0000259" key="1">
    <source>
        <dbReference type="Pfam" id="PF16694"/>
    </source>
</evidence>
<dbReference type="CDD" id="cd20716">
    <property type="entry name" value="cyt_P460_fam"/>
    <property type="match status" value="1"/>
</dbReference>
<dbReference type="Gene3D" id="3.50.70.20">
    <property type="entry name" value="Cytochrome P460"/>
    <property type="match status" value="1"/>
</dbReference>